<dbReference type="Gene3D" id="2.70.50.70">
    <property type="match status" value="1"/>
</dbReference>
<feature type="signal peptide" evidence="6">
    <location>
        <begin position="1"/>
        <end position="20"/>
    </location>
</feature>
<evidence type="ECO:0000313" key="8">
    <source>
        <dbReference type="EMBL" id="OJJ98681.1"/>
    </source>
</evidence>
<comment type="catalytic activity">
    <reaction evidence="5">
        <text>[(1-&gt;4)-beta-D-glucosyl]n+m + reduced acceptor + O2 = 4-dehydro-beta-D-glucosyl-[(1-&gt;4)-beta-D-glucosyl]n-1 + [(1-&gt;4)-beta-D-glucosyl]m + acceptor + H2O.</text>
        <dbReference type="EC" id="1.14.99.56"/>
    </reaction>
</comment>
<evidence type="ECO:0000256" key="6">
    <source>
        <dbReference type="SAM" id="SignalP"/>
    </source>
</evidence>
<comment type="domain">
    <text evidence="5">Has a modular structure: an endo-beta-1,4-glucanase catalytic module at the N-terminus, a linker rich in serines and threonines, and a C-terminal carbohydrate-binding module (CBM).</text>
</comment>
<dbReference type="PANTHER" id="PTHR33353">
    <property type="entry name" value="PUTATIVE (AFU_ORTHOLOGUE AFUA_1G12560)-RELATED"/>
    <property type="match status" value="1"/>
</dbReference>
<organism evidence="8 9">
    <name type="scientific">Aspergillus aculeatus (strain ATCC 16872 / CBS 172.66 / WB 5094)</name>
    <dbReference type="NCBI Taxonomy" id="690307"/>
    <lineage>
        <taxon>Eukaryota</taxon>
        <taxon>Fungi</taxon>
        <taxon>Dikarya</taxon>
        <taxon>Ascomycota</taxon>
        <taxon>Pezizomycotina</taxon>
        <taxon>Eurotiomycetes</taxon>
        <taxon>Eurotiomycetidae</taxon>
        <taxon>Eurotiales</taxon>
        <taxon>Aspergillaceae</taxon>
        <taxon>Aspergillus</taxon>
        <taxon>Aspergillus subgen. Circumdati</taxon>
    </lineage>
</organism>
<dbReference type="GO" id="GO:0005576">
    <property type="term" value="C:extracellular region"/>
    <property type="evidence" value="ECO:0007669"/>
    <property type="project" value="UniProtKB-SubCell"/>
</dbReference>
<dbReference type="InterPro" id="IPR049892">
    <property type="entry name" value="AA9"/>
</dbReference>
<evidence type="ECO:0000256" key="1">
    <source>
        <dbReference type="ARBA" id="ARBA00001973"/>
    </source>
</evidence>
<proteinExistence type="predicted"/>
<gene>
    <name evidence="8" type="ORF">ASPACDRAFT_1857178</name>
</gene>
<dbReference type="RefSeq" id="XP_020055021.1">
    <property type="nucleotide sequence ID" value="XM_020197530.1"/>
</dbReference>
<dbReference type="GO" id="GO:0030248">
    <property type="term" value="F:cellulose binding"/>
    <property type="evidence" value="ECO:0007669"/>
    <property type="project" value="UniProtKB-UniRule"/>
</dbReference>
<dbReference type="EC" id="1.14.99.56" evidence="5"/>
<dbReference type="GO" id="GO:0030245">
    <property type="term" value="P:cellulose catabolic process"/>
    <property type="evidence" value="ECO:0007669"/>
    <property type="project" value="UniProtKB-UniRule"/>
</dbReference>
<accession>A0A1L9WR56</accession>
<dbReference type="Pfam" id="PF03443">
    <property type="entry name" value="AA9"/>
    <property type="match status" value="1"/>
</dbReference>
<dbReference type="PANTHER" id="PTHR33353:SF2">
    <property type="entry name" value="ENDO-BETA-1,4-GLUCANASE D"/>
    <property type="match status" value="1"/>
</dbReference>
<dbReference type="InterPro" id="IPR005103">
    <property type="entry name" value="AA9_LPMO"/>
</dbReference>
<evidence type="ECO:0000313" key="9">
    <source>
        <dbReference type="Proteomes" id="UP000184546"/>
    </source>
</evidence>
<keyword evidence="5" id="KW-0136">Cellulose degradation</keyword>
<evidence type="ECO:0000256" key="3">
    <source>
        <dbReference type="ARBA" id="ARBA00022525"/>
    </source>
</evidence>
<evidence type="ECO:0000259" key="7">
    <source>
        <dbReference type="Pfam" id="PF03443"/>
    </source>
</evidence>
<keyword evidence="5" id="KW-0119">Carbohydrate metabolism</keyword>
<keyword evidence="9" id="KW-1185">Reference proteome</keyword>
<comment type="cofactor">
    <cofactor evidence="1">
        <name>Cu(2+)</name>
        <dbReference type="ChEBI" id="CHEBI:29036"/>
    </cofactor>
</comment>
<dbReference type="EMBL" id="KV878979">
    <property type="protein sequence ID" value="OJJ98681.1"/>
    <property type="molecule type" value="Genomic_DNA"/>
</dbReference>
<dbReference type="STRING" id="690307.A0A1L9WR56"/>
<reference evidence="9" key="1">
    <citation type="journal article" date="2017" name="Genome Biol.">
        <title>Comparative genomics reveals high biological diversity and specific adaptations in the industrially and medically important fungal genus Aspergillus.</title>
        <authorList>
            <person name="de Vries R.P."/>
            <person name="Riley R."/>
            <person name="Wiebenga A."/>
            <person name="Aguilar-Osorio G."/>
            <person name="Amillis S."/>
            <person name="Uchima C.A."/>
            <person name="Anderluh G."/>
            <person name="Asadollahi M."/>
            <person name="Askin M."/>
            <person name="Barry K."/>
            <person name="Battaglia E."/>
            <person name="Bayram O."/>
            <person name="Benocci T."/>
            <person name="Braus-Stromeyer S.A."/>
            <person name="Caldana C."/>
            <person name="Canovas D."/>
            <person name="Cerqueira G.C."/>
            <person name="Chen F."/>
            <person name="Chen W."/>
            <person name="Choi C."/>
            <person name="Clum A."/>
            <person name="Dos Santos R.A."/>
            <person name="Damasio A.R."/>
            <person name="Diallinas G."/>
            <person name="Emri T."/>
            <person name="Fekete E."/>
            <person name="Flipphi M."/>
            <person name="Freyberg S."/>
            <person name="Gallo A."/>
            <person name="Gournas C."/>
            <person name="Habgood R."/>
            <person name="Hainaut M."/>
            <person name="Harispe M.L."/>
            <person name="Henrissat B."/>
            <person name="Hilden K.S."/>
            <person name="Hope R."/>
            <person name="Hossain A."/>
            <person name="Karabika E."/>
            <person name="Karaffa L."/>
            <person name="Karanyi Z."/>
            <person name="Krasevec N."/>
            <person name="Kuo A."/>
            <person name="Kusch H."/>
            <person name="LaButti K."/>
            <person name="Lagendijk E.L."/>
            <person name="Lapidus A."/>
            <person name="Levasseur A."/>
            <person name="Lindquist E."/>
            <person name="Lipzen A."/>
            <person name="Logrieco A.F."/>
            <person name="MacCabe A."/>
            <person name="Maekelae M.R."/>
            <person name="Malavazi I."/>
            <person name="Melin P."/>
            <person name="Meyer V."/>
            <person name="Mielnichuk N."/>
            <person name="Miskei M."/>
            <person name="Molnar A.P."/>
            <person name="Mule G."/>
            <person name="Ngan C.Y."/>
            <person name="Orejas M."/>
            <person name="Orosz E."/>
            <person name="Ouedraogo J.P."/>
            <person name="Overkamp K.M."/>
            <person name="Park H.-S."/>
            <person name="Perrone G."/>
            <person name="Piumi F."/>
            <person name="Punt P.J."/>
            <person name="Ram A.F."/>
            <person name="Ramon A."/>
            <person name="Rauscher S."/>
            <person name="Record E."/>
            <person name="Riano-Pachon D.M."/>
            <person name="Robert V."/>
            <person name="Roehrig J."/>
            <person name="Ruller R."/>
            <person name="Salamov A."/>
            <person name="Salih N.S."/>
            <person name="Samson R.A."/>
            <person name="Sandor E."/>
            <person name="Sanguinetti M."/>
            <person name="Schuetze T."/>
            <person name="Sepcic K."/>
            <person name="Shelest E."/>
            <person name="Sherlock G."/>
            <person name="Sophianopoulou V."/>
            <person name="Squina F.M."/>
            <person name="Sun H."/>
            <person name="Susca A."/>
            <person name="Todd R.B."/>
            <person name="Tsang A."/>
            <person name="Unkles S.E."/>
            <person name="van de Wiele N."/>
            <person name="van Rossen-Uffink D."/>
            <person name="Oliveira J.V."/>
            <person name="Vesth T.C."/>
            <person name="Visser J."/>
            <person name="Yu J.-H."/>
            <person name="Zhou M."/>
            <person name="Andersen M.R."/>
            <person name="Archer D.B."/>
            <person name="Baker S.E."/>
            <person name="Benoit I."/>
            <person name="Brakhage A.A."/>
            <person name="Braus G.H."/>
            <person name="Fischer R."/>
            <person name="Frisvad J.C."/>
            <person name="Goldman G.H."/>
            <person name="Houbraken J."/>
            <person name="Oakley B."/>
            <person name="Pocsi I."/>
            <person name="Scazzocchio C."/>
            <person name="Seiboth B."/>
            <person name="vanKuyk P.A."/>
            <person name="Wortman J."/>
            <person name="Dyer P.S."/>
            <person name="Grigoriev I.V."/>
        </authorList>
    </citation>
    <scope>NUCLEOTIDE SEQUENCE [LARGE SCALE GENOMIC DNA]</scope>
    <source>
        <strain evidence="9">ATCC 16872 / CBS 172.66 / WB 5094</strain>
    </source>
</reference>
<dbReference type="GeneID" id="30971344"/>
<evidence type="ECO:0000256" key="5">
    <source>
        <dbReference type="RuleBase" id="RU368122"/>
    </source>
</evidence>
<dbReference type="OMA" id="TCAQVKV"/>
<feature type="domain" description="Auxiliary Activity family 9 catalytic" evidence="7">
    <location>
        <begin position="21"/>
        <end position="221"/>
    </location>
</feature>
<protein>
    <recommendedName>
        <fullName evidence="5">AA9 family lytic polysaccharide monooxygenase</fullName>
        <ecNumber evidence="5">1.14.99.56</ecNumber>
    </recommendedName>
    <alternativeName>
        <fullName evidence="5">Endo-beta-1,4-glucanase</fullName>
    </alternativeName>
    <alternativeName>
        <fullName evidence="5">Glycosyl hydrolase 61 family protein</fullName>
    </alternativeName>
</protein>
<evidence type="ECO:0000256" key="2">
    <source>
        <dbReference type="ARBA" id="ARBA00004613"/>
    </source>
</evidence>
<sequence length="273" mass="30299">MKYLAIFAAAAAGLARPTAAHYIFSKLILDGEVSEDWQYIRKTTRETCYLPTKFTDTFDNLTPNDQDFRCNLGSFSNAAKTEVAEVEAGSTIGMQLFAGSHMRHPGPAQVFMSKAPSGNVQSYEGDGSWFKIWERTLCDKSGDLTGDAWCTYGQTEIEFQIPEATPTGEYLVRAEHIGLHRAQSNQAEFYYSCAQVKVTGNGTGVPSQTYQIPGMYNDRSELFNGLNLWSYSVENVEAAMKNSIVGDEIWNGSSVPSESHVPKYKKSHACRVY</sequence>
<dbReference type="GO" id="GO:0008810">
    <property type="term" value="F:cellulase activity"/>
    <property type="evidence" value="ECO:0007669"/>
    <property type="project" value="UniProtKB-UniRule"/>
</dbReference>
<keyword evidence="3 5" id="KW-0964">Secreted</keyword>
<dbReference type="OrthoDB" id="3496539at2759"/>
<keyword evidence="5" id="KW-0624">Polysaccharide degradation</keyword>
<comment type="subcellular location">
    <subcellularLocation>
        <location evidence="2 5">Secreted</location>
    </subcellularLocation>
</comment>
<dbReference type="CDD" id="cd21175">
    <property type="entry name" value="LPMO_AA9"/>
    <property type="match status" value="1"/>
</dbReference>
<dbReference type="VEuPathDB" id="FungiDB:ASPACDRAFT_1857178"/>
<comment type="function">
    <text evidence="5">Lytic polysaccharide monooxygenase (LMPO) that depolymerizes crystalline and amorphous polysaccharides via the oxidation of scissile alpha- or beta-(1-4)-glycosidic bonds, yielding C1 and/or C4 oxidation products. Catalysis by LPMOs requires the reduction of the active-site copper from Cu(II) to Cu(I) by a reducing agent and H(2)O(2) or O(2) as a cosubstrate.</text>
</comment>
<dbReference type="Proteomes" id="UP000184546">
    <property type="component" value="Unassembled WGS sequence"/>
</dbReference>
<keyword evidence="4 5" id="KW-1015">Disulfide bond</keyword>
<feature type="chain" id="PRO_5009888031" description="AA9 family lytic polysaccharide monooxygenase" evidence="6">
    <location>
        <begin position="21"/>
        <end position="273"/>
    </location>
</feature>
<dbReference type="AlphaFoldDB" id="A0A1L9WR56"/>
<keyword evidence="6" id="KW-0732">Signal</keyword>
<name>A0A1L9WR56_ASPA1</name>
<evidence type="ECO:0000256" key="4">
    <source>
        <dbReference type="ARBA" id="ARBA00023157"/>
    </source>
</evidence>